<keyword evidence="2" id="KW-1185">Reference proteome</keyword>
<proteinExistence type="predicted"/>
<accession>A0ABY9XI20</accession>
<reference evidence="1 2" key="1">
    <citation type="journal article" date="2023" name="Access Microbiol">
        <title>The genome of a steinernematid-associated Pseudomonas piscis bacterium encodes the biosynthesis of insect toxins.</title>
        <authorList>
            <person name="Awori R.M."/>
            <person name="Hendre P."/>
            <person name="Amugune N.O."/>
        </authorList>
    </citation>
    <scope>NUCLEOTIDE SEQUENCE [LARGE SCALE GENOMIC DNA]</scope>
    <source>
        <strain evidence="1 2">97</strain>
    </source>
</reference>
<dbReference type="EMBL" id="CP133647">
    <property type="protein sequence ID" value="WNH02271.1"/>
    <property type="molecule type" value="Genomic_DNA"/>
</dbReference>
<dbReference type="RefSeq" id="WP_311062450.1">
    <property type="nucleotide sequence ID" value="NZ_CP133647.1"/>
</dbReference>
<evidence type="ECO:0000313" key="2">
    <source>
        <dbReference type="Proteomes" id="UP001300348"/>
    </source>
</evidence>
<organism evidence="1 2">
    <name type="scientific">Xenorhabdus griffiniae</name>
    <dbReference type="NCBI Taxonomy" id="351672"/>
    <lineage>
        <taxon>Bacteria</taxon>
        <taxon>Pseudomonadati</taxon>
        <taxon>Pseudomonadota</taxon>
        <taxon>Gammaproteobacteria</taxon>
        <taxon>Enterobacterales</taxon>
        <taxon>Morganellaceae</taxon>
        <taxon>Xenorhabdus</taxon>
    </lineage>
</organism>
<evidence type="ECO:0000313" key="1">
    <source>
        <dbReference type="EMBL" id="WNH02271.1"/>
    </source>
</evidence>
<name>A0ABY9XI20_9GAMM</name>
<protein>
    <submittedName>
        <fullName evidence="1">Uncharacterized protein</fullName>
    </submittedName>
</protein>
<gene>
    <name evidence="1" type="ORF">QL112_000535</name>
</gene>
<dbReference type="Proteomes" id="UP001300348">
    <property type="component" value="Chromosome"/>
</dbReference>
<sequence length="89" mass="9629">MTRIILSLILVVVLGLSVYQGVGMVQPTMMTTLPTKETGYVNVQKALSIIAAKPHPTVSTQQEKDPPLFTHRNSGNGIPCCRTTVPVHC</sequence>